<feature type="domain" description="Transcription regulator TrmB N-terminal" evidence="1">
    <location>
        <begin position="5"/>
        <end position="53"/>
    </location>
</feature>
<reference evidence="2" key="1">
    <citation type="journal article" date="2020" name="mSystems">
        <title>Genome- and Community-Level Interaction Insights into Carbon Utilization and Element Cycling Functions of Hydrothermarchaeota in Hydrothermal Sediment.</title>
        <authorList>
            <person name="Zhou Z."/>
            <person name="Liu Y."/>
            <person name="Xu W."/>
            <person name="Pan J."/>
            <person name="Luo Z.H."/>
            <person name="Li M."/>
        </authorList>
    </citation>
    <scope>NUCLEOTIDE SEQUENCE [LARGE SCALE GENOMIC DNA]</scope>
    <source>
        <strain evidence="2">SpSt-1056</strain>
    </source>
</reference>
<evidence type="ECO:0000259" key="1">
    <source>
        <dbReference type="Pfam" id="PF01978"/>
    </source>
</evidence>
<dbReference type="InterPro" id="IPR036388">
    <property type="entry name" value="WH-like_DNA-bd_sf"/>
</dbReference>
<sequence length="540" mass="61100">MKSTEIEALKLLTMSPARVEQIAAKLNLSRSQSYRVLNSLMRKGFVEKVDDTYAIGRNPLGKAIVEVSSRYNISKILEGSTAEILIHLLTPRKSGELLSLTGLSQTTVGRVLNTLMESGIVRRKGWNYQIVEDENLRHLIVLLKQARWGHVVEPEARVLFSNDYIIKAVPRGLKAEGVLTAFSRFKEFNVDYIPNRDYYVYPSTEIDAETVLVHSLIASETRMERSMCAVFFLVNSKTIDMMKARKIARKTPVTVLLSDLENYVSGLPCLNPGLFLPWDEFQELCRLYGLQVTPAPKMDDIIAGIAGWAKMLDRCITAYLLGGINMVIRGLKPATKDIDILVQSKEDYETVEKALLAAGYERAAEWTPGDRRAQPTNIFVHRSMPRIDLFTETVSRVKISESMTERANLGFGLGNLKAMLLHTDDVALLKLLTARERDLSDAAEIIRLHGVSWKTILEEFMKLPKEVLREKVFLMFENMEDLQRIYGIKVPRSVLATVRKTAVDSAIEQQLEKGETNVARIAELAETHPAYVRKRMREKP</sequence>
<comment type="caution">
    <text evidence="2">The sequence shown here is derived from an EMBL/GenBank/DDBJ whole genome shotgun (WGS) entry which is preliminary data.</text>
</comment>
<organism evidence="2">
    <name type="scientific">Caldiarchaeum subterraneum</name>
    <dbReference type="NCBI Taxonomy" id="311458"/>
    <lineage>
        <taxon>Archaea</taxon>
        <taxon>Nitrososphaerota</taxon>
        <taxon>Candidatus Caldarchaeales</taxon>
        <taxon>Candidatus Caldarchaeaceae</taxon>
        <taxon>Candidatus Caldarchaeum</taxon>
    </lineage>
</organism>
<gene>
    <name evidence="2" type="ORF">ENM11_01940</name>
</gene>
<dbReference type="Gene3D" id="3.30.460.40">
    <property type="match status" value="1"/>
</dbReference>
<dbReference type="InterPro" id="IPR002831">
    <property type="entry name" value="Tscrpt_reg_TrmB_N"/>
</dbReference>
<dbReference type="SUPFAM" id="SSF46785">
    <property type="entry name" value="Winged helix' DNA-binding domain"/>
    <property type="match status" value="2"/>
</dbReference>
<dbReference type="EMBL" id="DRWN01000018">
    <property type="protein sequence ID" value="HHK67901.1"/>
    <property type="molecule type" value="Genomic_DNA"/>
</dbReference>
<dbReference type="AlphaFoldDB" id="A0A7C5LBR0"/>
<accession>A0A7C5LBR0</accession>
<evidence type="ECO:0000313" key="2">
    <source>
        <dbReference type="EMBL" id="HHK67901.1"/>
    </source>
</evidence>
<dbReference type="InterPro" id="IPR036390">
    <property type="entry name" value="WH_DNA-bd_sf"/>
</dbReference>
<name>A0A7C5LBR0_CALS0</name>
<protein>
    <recommendedName>
        <fullName evidence="1">Transcription regulator TrmB N-terminal domain-containing protein</fullName>
    </recommendedName>
</protein>
<dbReference type="InterPro" id="IPR043519">
    <property type="entry name" value="NT_sf"/>
</dbReference>
<proteinExistence type="predicted"/>
<dbReference type="Gene3D" id="1.10.10.10">
    <property type="entry name" value="Winged helix-like DNA-binding domain superfamily/Winged helix DNA-binding domain"/>
    <property type="match status" value="1"/>
</dbReference>
<dbReference type="SUPFAM" id="SSF81301">
    <property type="entry name" value="Nucleotidyltransferase"/>
    <property type="match status" value="1"/>
</dbReference>
<dbReference type="Pfam" id="PF01978">
    <property type="entry name" value="TrmB"/>
    <property type="match status" value="1"/>
</dbReference>